<name>A0A2H3BMH2_9AGAR</name>
<reference evidence="2" key="1">
    <citation type="journal article" date="2017" name="Nat. Ecol. Evol.">
        <title>Genome expansion and lineage-specific genetic innovations in the forest pathogenic fungi Armillaria.</title>
        <authorList>
            <person name="Sipos G."/>
            <person name="Prasanna A.N."/>
            <person name="Walter M.C."/>
            <person name="O'Connor E."/>
            <person name="Balint B."/>
            <person name="Krizsan K."/>
            <person name="Kiss B."/>
            <person name="Hess J."/>
            <person name="Varga T."/>
            <person name="Slot J."/>
            <person name="Riley R."/>
            <person name="Boka B."/>
            <person name="Rigling D."/>
            <person name="Barry K."/>
            <person name="Lee J."/>
            <person name="Mihaltcheva S."/>
            <person name="LaButti K."/>
            <person name="Lipzen A."/>
            <person name="Waldron R."/>
            <person name="Moloney N.M."/>
            <person name="Sperisen C."/>
            <person name="Kredics L."/>
            <person name="Vagvoelgyi C."/>
            <person name="Patrignani A."/>
            <person name="Fitzpatrick D."/>
            <person name="Nagy I."/>
            <person name="Doyle S."/>
            <person name="Anderson J.B."/>
            <person name="Grigoriev I.V."/>
            <person name="Gueldener U."/>
            <person name="Muensterkoetter M."/>
            <person name="Nagy L.G."/>
        </authorList>
    </citation>
    <scope>NUCLEOTIDE SEQUENCE [LARGE SCALE GENOMIC DNA]</scope>
    <source>
        <strain evidence="2">28-4</strain>
    </source>
</reference>
<accession>A0A2H3BMH2</accession>
<evidence type="ECO:0000313" key="1">
    <source>
        <dbReference type="EMBL" id="PBK65073.1"/>
    </source>
</evidence>
<dbReference type="EMBL" id="KZ293447">
    <property type="protein sequence ID" value="PBK65073.1"/>
    <property type="molecule type" value="Genomic_DNA"/>
</dbReference>
<keyword evidence="2" id="KW-1185">Reference proteome</keyword>
<sequence>MNSLGADGNFDYGPSDAIAYPNIYQAFGDETAASVIFKNPVCHPGPAARHSSLNFLR</sequence>
<gene>
    <name evidence="1" type="ORF">ARMSODRAFT_961379</name>
</gene>
<organism evidence="1 2">
    <name type="scientific">Armillaria solidipes</name>
    <dbReference type="NCBI Taxonomy" id="1076256"/>
    <lineage>
        <taxon>Eukaryota</taxon>
        <taxon>Fungi</taxon>
        <taxon>Dikarya</taxon>
        <taxon>Basidiomycota</taxon>
        <taxon>Agaricomycotina</taxon>
        <taxon>Agaricomycetes</taxon>
        <taxon>Agaricomycetidae</taxon>
        <taxon>Agaricales</taxon>
        <taxon>Marasmiineae</taxon>
        <taxon>Physalacriaceae</taxon>
        <taxon>Armillaria</taxon>
    </lineage>
</organism>
<dbReference type="AlphaFoldDB" id="A0A2H3BMH2"/>
<proteinExistence type="predicted"/>
<protein>
    <submittedName>
        <fullName evidence="1">Uncharacterized protein</fullName>
    </submittedName>
</protein>
<evidence type="ECO:0000313" key="2">
    <source>
        <dbReference type="Proteomes" id="UP000218334"/>
    </source>
</evidence>
<dbReference type="Proteomes" id="UP000218334">
    <property type="component" value="Unassembled WGS sequence"/>
</dbReference>